<dbReference type="InterPro" id="IPR003594">
    <property type="entry name" value="HATPase_dom"/>
</dbReference>
<reference evidence="4 5" key="1">
    <citation type="submission" date="2020-09" db="EMBL/GenBank/DDBJ databases">
        <title>TT11 complete genome.</title>
        <authorList>
            <person name="Wu Z."/>
        </authorList>
    </citation>
    <scope>NUCLEOTIDE SEQUENCE [LARGE SCALE GENOMIC DNA]</scope>
    <source>
        <strain evidence="4 5">TT11</strain>
    </source>
</reference>
<dbReference type="Pfam" id="PF02518">
    <property type="entry name" value="HATPase_c"/>
    <property type="match status" value="1"/>
</dbReference>
<dbReference type="PANTHER" id="PTHR34220">
    <property type="entry name" value="SENSOR HISTIDINE KINASE YPDA"/>
    <property type="match status" value="1"/>
</dbReference>
<comment type="caution">
    <text evidence="4">The sequence shown here is derived from an EMBL/GenBank/DDBJ whole genome shotgun (WGS) entry which is preliminary data.</text>
</comment>
<accession>A0A8J6Q1X5</accession>
<proteinExistence type="predicted"/>
<feature type="domain" description="Signal transduction histidine kinase internal region" evidence="3">
    <location>
        <begin position="58"/>
        <end position="137"/>
    </location>
</feature>
<name>A0A8J6Q1X5_9FLAO</name>
<dbReference type="Pfam" id="PF06580">
    <property type="entry name" value="His_kinase"/>
    <property type="match status" value="1"/>
</dbReference>
<evidence type="ECO:0000313" key="4">
    <source>
        <dbReference type="EMBL" id="MBD0831401.1"/>
    </source>
</evidence>
<evidence type="ECO:0000256" key="1">
    <source>
        <dbReference type="SAM" id="Phobius"/>
    </source>
</evidence>
<dbReference type="GO" id="GO:0000155">
    <property type="term" value="F:phosphorelay sensor kinase activity"/>
    <property type="evidence" value="ECO:0007669"/>
    <property type="project" value="InterPro"/>
</dbReference>
<keyword evidence="4" id="KW-0808">Transferase</keyword>
<evidence type="ECO:0000259" key="3">
    <source>
        <dbReference type="Pfam" id="PF06580"/>
    </source>
</evidence>
<gene>
    <name evidence="4" type="ORF">ICJ83_04565</name>
</gene>
<keyword evidence="1" id="KW-0812">Transmembrane</keyword>
<protein>
    <submittedName>
        <fullName evidence="4">Histidine kinase</fullName>
    </submittedName>
</protein>
<dbReference type="GO" id="GO:0016020">
    <property type="term" value="C:membrane"/>
    <property type="evidence" value="ECO:0007669"/>
    <property type="project" value="InterPro"/>
</dbReference>
<feature type="domain" description="Histidine kinase/HSP90-like ATPase" evidence="2">
    <location>
        <begin position="158"/>
        <end position="262"/>
    </location>
</feature>
<keyword evidence="4" id="KW-0418">Kinase</keyword>
<keyword evidence="1" id="KW-0472">Membrane</keyword>
<keyword evidence="1" id="KW-1133">Transmembrane helix</keyword>
<dbReference type="SUPFAM" id="SSF55874">
    <property type="entry name" value="ATPase domain of HSP90 chaperone/DNA topoisomerase II/histidine kinase"/>
    <property type="match status" value="1"/>
</dbReference>
<keyword evidence="5" id="KW-1185">Reference proteome</keyword>
<dbReference type="Gene3D" id="3.30.565.10">
    <property type="entry name" value="Histidine kinase-like ATPase, C-terminal domain"/>
    <property type="match status" value="1"/>
</dbReference>
<dbReference type="InterPro" id="IPR010559">
    <property type="entry name" value="Sig_transdc_His_kin_internal"/>
</dbReference>
<dbReference type="PANTHER" id="PTHR34220:SF7">
    <property type="entry name" value="SENSOR HISTIDINE KINASE YPDA"/>
    <property type="match status" value="1"/>
</dbReference>
<dbReference type="InterPro" id="IPR036890">
    <property type="entry name" value="HATPase_C_sf"/>
</dbReference>
<feature type="transmembrane region" description="Helical" evidence="1">
    <location>
        <begin position="7"/>
        <end position="33"/>
    </location>
</feature>
<dbReference type="Proteomes" id="UP000600588">
    <property type="component" value="Unassembled WGS sequence"/>
</dbReference>
<dbReference type="EMBL" id="JACVXB010000001">
    <property type="protein sequence ID" value="MBD0831401.1"/>
    <property type="molecule type" value="Genomic_DNA"/>
</dbReference>
<sequence>MLQTTELNIMLITSVFIILGIIMALVILFSVFMSKKNTLIQEQLETKLANQKRQYELQLNALRAQMNPHFVHNSLNAIQYYIQLNDVEKSEDYLAQFSKLMRLFFEYSRKQHISLENEIHSLKSYLEIEKLRFEDKFDFQFQIDSDLDTQDLFLPPMILQPLVENAINHGIFHNQTRGQLWINFKLTEAQNFQIEIIDNGIGINAARKRFKSKLEQHTEHSGYVLEERLGLLKESNSWHIDFTILDRQETENTNGTKVILTFFTEKTLSHDH</sequence>
<dbReference type="RefSeq" id="WP_188229161.1">
    <property type="nucleotide sequence ID" value="NZ_JACVXB010000001.1"/>
</dbReference>
<evidence type="ECO:0000259" key="2">
    <source>
        <dbReference type="Pfam" id="PF02518"/>
    </source>
</evidence>
<dbReference type="InterPro" id="IPR050640">
    <property type="entry name" value="Bact_2-comp_sensor_kinase"/>
</dbReference>
<evidence type="ECO:0000313" key="5">
    <source>
        <dbReference type="Proteomes" id="UP000600588"/>
    </source>
</evidence>
<dbReference type="AlphaFoldDB" id="A0A8J6Q1X5"/>
<organism evidence="4 5">
    <name type="scientific">Aestuariibaculum sediminum</name>
    <dbReference type="NCBI Taxonomy" id="2770637"/>
    <lineage>
        <taxon>Bacteria</taxon>
        <taxon>Pseudomonadati</taxon>
        <taxon>Bacteroidota</taxon>
        <taxon>Flavobacteriia</taxon>
        <taxon>Flavobacteriales</taxon>
        <taxon>Flavobacteriaceae</taxon>
    </lineage>
</organism>